<keyword evidence="11" id="KW-0808">Transferase</keyword>
<dbReference type="GO" id="GO:0015074">
    <property type="term" value="P:DNA integration"/>
    <property type="evidence" value="ECO:0007669"/>
    <property type="project" value="UniProtKB-KW"/>
</dbReference>
<protein>
    <submittedName>
        <fullName evidence="18">Ribonuclease H-like domain</fullName>
    </submittedName>
</protein>
<proteinExistence type="predicted"/>
<keyword evidence="9" id="KW-0229">DNA integration</keyword>
<dbReference type="Pfam" id="PF14223">
    <property type="entry name" value="Retrotran_gag_2"/>
    <property type="match status" value="1"/>
</dbReference>
<evidence type="ECO:0000256" key="16">
    <source>
        <dbReference type="SAM" id="MobiDB-lite"/>
    </source>
</evidence>
<keyword evidence="7" id="KW-0460">Magnesium</keyword>
<dbReference type="Pfam" id="PF25597">
    <property type="entry name" value="SH3_retrovirus"/>
    <property type="match status" value="1"/>
</dbReference>
<evidence type="ECO:0000256" key="4">
    <source>
        <dbReference type="ARBA" id="ARBA00022723"/>
    </source>
</evidence>
<keyword evidence="6" id="KW-0378">Hydrolase</keyword>
<dbReference type="Gene3D" id="3.30.420.10">
    <property type="entry name" value="Ribonuclease H-like superfamily/Ribonuclease H"/>
    <property type="match status" value="1"/>
</dbReference>
<evidence type="ECO:0000256" key="9">
    <source>
        <dbReference type="ARBA" id="ARBA00022908"/>
    </source>
</evidence>
<keyword evidence="3" id="KW-0540">Nuclease</keyword>
<evidence type="ECO:0000256" key="1">
    <source>
        <dbReference type="ARBA" id="ARBA00022578"/>
    </source>
</evidence>
<dbReference type="GO" id="GO:0006310">
    <property type="term" value="P:DNA recombination"/>
    <property type="evidence" value="ECO:0007669"/>
    <property type="project" value="UniProtKB-KW"/>
</dbReference>
<dbReference type="GO" id="GO:0004519">
    <property type="term" value="F:endonuclease activity"/>
    <property type="evidence" value="ECO:0007669"/>
    <property type="project" value="UniProtKB-KW"/>
</dbReference>
<dbReference type="InterPro" id="IPR001584">
    <property type="entry name" value="Integrase_cat-core"/>
</dbReference>
<accession>A0A1W5CXV2</accession>
<dbReference type="GO" id="GO:0005634">
    <property type="term" value="C:nucleus"/>
    <property type="evidence" value="ECO:0007669"/>
    <property type="project" value="UniProtKB-ARBA"/>
</dbReference>
<keyword evidence="4" id="KW-0479">Metal-binding</keyword>
<evidence type="ECO:0000256" key="11">
    <source>
        <dbReference type="ARBA" id="ARBA00022932"/>
    </source>
</evidence>
<dbReference type="InterPro" id="IPR057670">
    <property type="entry name" value="SH3_retrovirus"/>
</dbReference>
<evidence type="ECO:0000256" key="10">
    <source>
        <dbReference type="ARBA" id="ARBA00022918"/>
    </source>
</evidence>
<evidence type="ECO:0000256" key="12">
    <source>
        <dbReference type="ARBA" id="ARBA00023125"/>
    </source>
</evidence>
<dbReference type="GO" id="GO:0016787">
    <property type="term" value="F:hydrolase activity"/>
    <property type="evidence" value="ECO:0007669"/>
    <property type="project" value="UniProtKB-KW"/>
</dbReference>
<evidence type="ECO:0000256" key="14">
    <source>
        <dbReference type="ARBA" id="ARBA00048173"/>
    </source>
</evidence>
<dbReference type="AlphaFoldDB" id="A0A1W5CXV2"/>
<feature type="compositionally biased region" description="Basic residues" evidence="16">
    <location>
        <begin position="282"/>
        <end position="295"/>
    </location>
</feature>
<keyword evidence="11" id="KW-0239">DNA-directed DNA polymerase</keyword>
<reference evidence="19" key="1">
    <citation type="submission" date="2017-03" db="EMBL/GenBank/DDBJ databases">
        <authorList>
            <person name="Sharma R."/>
            <person name="Thines M."/>
        </authorList>
    </citation>
    <scope>NUCLEOTIDE SEQUENCE [LARGE SCALE GENOMIC DNA]</scope>
</reference>
<dbReference type="PANTHER" id="PTHR42648:SF11">
    <property type="entry name" value="TRANSPOSON TY4-P GAG-POL POLYPROTEIN"/>
    <property type="match status" value="1"/>
</dbReference>
<keyword evidence="5" id="KW-0255">Endonuclease</keyword>
<dbReference type="GO" id="GO:0046872">
    <property type="term" value="F:metal ion binding"/>
    <property type="evidence" value="ECO:0007669"/>
    <property type="project" value="UniProtKB-KW"/>
</dbReference>
<evidence type="ECO:0000256" key="7">
    <source>
        <dbReference type="ARBA" id="ARBA00022842"/>
    </source>
</evidence>
<dbReference type="InterPro" id="IPR012337">
    <property type="entry name" value="RNaseH-like_sf"/>
</dbReference>
<dbReference type="Proteomes" id="UP000192927">
    <property type="component" value="Unassembled WGS sequence"/>
</dbReference>
<evidence type="ECO:0000259" key="17">
    <source>
        <dbReference type="PROSITE" id="PS50994"/>
    </source>
</evidence>
<organism evidence="18 19">
    <name type="scientific">Lasallia pustulata</name>
    <dbReference type="NCBI Taxonomy" id="136370"/>
    <lineage>
        <taxon>Eukaryota</taxon>
        <taxon>Fungi</taxon>
        <taxon>Dikarya</taxon>
        <taxon>Ascomycota</taxon>
        <taxon>Pezizomycotina</taxon>
        <taxon>Lecanoromycetes</taxon>
        <taxon>OSLEUM clade</taxon>
        <taxon>Umbilicariomycetidae</taxon>
        <taxon>Umbilicariales</taxon>
        <taxon>Umbilicariaceae</taxon>
        <taxon>Lasallia</taxon>
    </lineage>
</organism>
<sequence>MTTPAPDSRSSGVSLSTIRLLESAENWLQWDQEIRDYLIISGYNDLLTRNTIIPAATGTSAAAQLAHEAKIEAWQDKQDWARAAIHYRCGYNARTLIAQCTTALEALIILESSFCPYGSGVFTELCKRFYKLTLADCKSVTDYAERFRKVRNELILLHPTLTLPEPFVVQKFLHGLGPAYDMFQSTFNQAHNILPQMPVKGEAPQLPVNFDITALKAINKERRIASQEEERTPARGFLAAPRVSGNKAVLMVKHCTGCGKNYHTVDECWDTQPDLKKDAEKRRKRGPSKGNKRKRDNGPFESLHFMAIEGSTAELEEMQKPLALAAYGLTDPRLGIWHERMGHLGEQNLKKLQDLATGVTLTNPGTNSYMCEPCVFGQMKEKPHSSHNTRGAYPMEFVHMDICGPFPFLGNKGERFWATYLDDATQIYPGGEYSSKEMEAWCAEKGIALEVTTTKQHQQNGAAEVLNRITMDKLHSTLLSSEVNKKWWPEILRAVCYLRNRSPSSVINKIPYEAWFNEKPDLSHIRTLGSTAYALKPERKCRKLADTKAIKCVLLGYEGSQIYRLLTPFGSVIRTSNVHFQEKRAAINDGNQPIKQTVPTGGALVAENNPAVGDAVPVPGEEIDICKPATAPPPTGNNLSMGNNPALHLDEGNNSVPFLGEPLPPQNSAKVGTNGNYIAGGTLDEDTIVVDSGANQAPNEDTIVVSSQPSLQNVLTNHKHLHVPDPATRRTRRSRRLWALLSQATPEPYEPKTYKEAINDTFWPLWEKSMKDKFDSLVANSTWKLVDPPPD</sequence>
<dbReference type="InterPro" id="IPR036397">
    <property type="entry name" value="RNaseH_sf"/>
</dbReference>
<feature type="region of interest" description="Disordered" evidence="16">
    <location>
        <begin position="277"/>
        <end position="301"/>
    </location>
</feature>
<keyword evidence="12" id="KW-0238">DNA-binding</keyword>
<feature type="domain" description="Integrase catalytic" evidence="17">
    <location>
        <begin position="430"/>
        <end position="519"/>
    </location>
</feature>
<dbReference type="GO" id="GO:0032196">
    <property type="term" value="P:transposition"/>
    <property type="evidence" value="ECO:0007669"/>
    <property type="project" value="UniProtKB-KW"/>
</dbReference>
<evidence type="ECO:0000256" key="13">
    <source>
        <dbReference type="ARBA" id="ARBA00023172"/>
    </source>
</evidence>
<dbReference type="Pfam" id="PF13976">
    <property type="entry name" value="gag_pre-integrs"/>
    <property type="match status" value="1"/>
</dbReference>
<keyword evidence="13" id="KW-0233">DNA recombination</keyword>
<keyword evidence="10" id="KW-0695">RNA-directed DNA polymerase</keyword>
<dbReference type="GO" id="GO:0003723">
    <property type="term" value="F:RNA binding"/>
    <property type="evidence" value="ECO:0007669"/>
    <property type="project" value="UniProtKB-KW"/>
</dbReference>
<dbReference type="InterPro" id="IPR039537">
    <property type="entry name" value="Retrotran_Ty1/copia-like"/>
</dbReference>
<evidence type="ECO:0000256" key="8">
    <source>
        <dbReference type="ARBA" id="ARBA00022884"/>
    </source>
</evidence>
<dbReference type="GO" id="GO:0003887">
    <property type="term" value="F:DNA-directed DNA polymerase activity"/>
    <property type="evidence" value="ECO:0007669"/>
    <property type="project" value="UniProtKB-KW"/>
</dbReference>
<dbReference type="EMBL" id="FWEW01000793">
    <property type="protein sequence ID" value="SLM35688.1"/>
    <property type="molecule type" value="Genomic_DNA"/>
</dbReference>
<keyword evidence="2" id="KW-0548">Nucleotidyltransferase</keyword>
<evidence type="ECO:0000313" key="18">
    <source>
        <dbReference type="EMBL" id="SLM35688.1"/>
    </source>
</evidence>
<dbReference type="InterPro" id="IPR025724">
    <property type="entry name" value="GAG-pre-integrase_dom"/>
</dbReference>
<comment type="catalytic activity">
    <reaction evidence="15">
        <text>DNA(n) + a 2'-deoxyribonucleoside 5'-triphosphate = DNA(n+1) + diphosphate</text>
        <dbReference type="Rhea" id="RHEA:22508"/>
        <dbReference type="Rhea" id="RHEA-COMP:17339"/>
        <dbReference type="Rhea" id="RHEA-COMP:17340"/>
        <dbReference type="ChEBI" id="CHEBI:33019"/>
        <dbReference type="ChEBI" id="CHEBI:61560"/>
        <dbReference type="ChEBI" id="CHEBI:173112"/>
        <dbReference type="EC" id="2.7.7.7"/>
    </reaction>
</comment>
<dbReference type="PROSITE" id="PS50994">
    <property type="entry name" value="INTEGRASE"/>
    <property type="match status" value="1"/>
</dbReference>
<evidence type="ECO:0000256" key="2">
    <source>
        <dbReference type="ARBA" id="ARBA00022695"/>
    </source>
</evidence>
<name>A0A1W5CXV2_9LECA</name>
<keyword evidence="19" id="KW-1185">Reference proteome</keyword>
<evidence type="ECO:0000313" key="19">
    <source>
        <dbReference type="Proteomes" id="UP000192927"/>
    </source>
</evidence>
<evidence type="ECO:0000256" key="3">
    <source>
        <dbReference type="ARBA" id="ARBA00022722"/>
    </source>
</evidence>
<dbReference type="GO" id="GO:0003964">
    <property type="term" value="F:RNA-directed DNA polymerase activity"/>
    <property type="evidence" value="ECO:0007669"/>
    <property type="project" value="UniProtKB-KW"/>
</dbReference>
<evidence type="ECO:0000256" key="15">
    <source>
        <dbReference type="ARBA" id="ARBA00049244"/>
    </source>
</evidence>
<evidence type="ECO:0000256" key="5">
    <source>
        <dbReference type="ARBA" id="ARBA00022759"/>
    </source>
</evidence>
<keyword evidence="1" id="KW-0815">Transposition</keyword>
<dbReference type="SUPFAM" id="SSF53098">
    <property type="entry name" value="Ribonuclease H-like"/>
    <property type="match status" value="1"/>
</dbReference>
<keyword evidence="8" id="KW-0694">RNA-binding</keyword>
<dbReference type="GO" id="GO:0003677">
    <property type="term" value="F:DNA binding"/>
    <property type="evidence" value="ECO:0007669"/>
    <property type="project" value="UniProtKB-KW"/>
</dbReference>
<evidence type="ECO:0000256" key="6">
    <source>
        <dbReference type="ARBA" id="ARBA00022801"/>
    </source>
</evidence>
<dbReference type="PANTHER" id="PTHR42648">
    <property type="entry name" value="TRANSPOSASE, PUTATIVE-RELATED"/>
    <property type="match status" value="1"/>
</dbReference>
<comment type="catalytic activity">
    <reaction evidence="14">
        <text>DNA(n) + a 2'-deoxyribonucleoside 5'-triphosphate = DNA(n+1) + diphosphate</text>
        <dbReference type="Rhea" id="RHEA:22508"/>
        <dbReference type="Rhea" id="RHEA-COMP:17339"/>
        <dbReference type="Rhea" id="RHEA-COMP:17340"/>
        <dbReference type="ChEBI" id="CHEBI:33019"/>
        <dbReference type="ChEBI" id="CHEBI:61560"/>
        <dbReference type="ChEBI" id="CHEBI:173112"/>
        <dbReference type="EC" id="2.7.7.49"/>
    </reaction>
</comment>